<accession>A0A453DQM1</accession>
<protein>
    <submittedName>
        <fullName evidence="2">Uncharacterized protein</fullName>
    </submittedName>
</protein>
<sequence length="207" mass="23605">LPKIQNRTRAAPNPDLNISRRVEQKSDQPMAGVECVCPGKRKAASFSGEECSPKAKRMVGCSRGEEGIPAAKKMWRLPREEVDRIVDWSPYVPPAVYRDLKRDNPSLLPSPEEEKDEHTVLLYRHARECYEHLDRFAGFQARVRREYASKGFVEVDYDCVGAEAVAQRRIDQARGEAFRAIVAHLKSEVVVDADTFQQLKRKMMDGF</sequence>
<organism evidence="2 3">
    <name type="scientific">Aegilops tauschii subsp. strangulata</name>
    <name type="common">Goatgrass</name>
    <dbReference type="NCBI Taxonomy" id="200361"/>
    <lineage>
        <taxon>Eukaryota</taxon>
        <taxon>Viridiplantae</taxon>
        <taxon>Streptophyta</taxon>
        <taxon>Embryophyta</taxon>
        <taxon>Tracheophyta</taxon>
        <taxon>Spermatophyta</taxon>
        <taxon>Magnoliopsida</taxon>
        <taxon>Liliopsida</taxon>
        <taxon>Poales</taxon>
        <taxon>Poaceae</taxon>
        <taxon>BOP clade</taxon>
        <taxon>Pooideae</taxon>
        <taxon>Triticodae</taxon>
        <taxon>Triticeae</taxon>
        <taxon>Triticinae</taxon>
        <taxon>Aegilops</taxon>
    </lineage>
</organism>
<reference evidence="2" key="5">
    <citation type="journal article" date="2021" name="G3 (Bethesda)">
        <title>Aegilops tauschii genome assembly Aet v5.0 features greater sequence contiguity and improved annotation.</title>
        <authorList>
            <person name="Wang L."/>
            <person name="Zhu T."/>
            <person name="Rodriguez J.C."/>
            <person name="Deal K.R."/>
            <person name="Dubcovsky J."/>
            <person name="McGuire P.E."/>
            <person name="Lux T."/>
            <person name="Spannagl M."/>
            <person name="Mayer K.F.X."/>
            <person name="Baldrich P."/>
            <person name="Meyers B.C."/>
            <person name="Huo N."/>
            <person name="Gu Y.Q."/>
            <person name="Zhou H."/>
            <person name="Devos K.M."/>
            <person name="Bennetzen J.L."/>
            <person name="Unver T."/>
            <person name="Budak H."/>
            <person name="Gulick P.J."/>
            <person name="Galiba G."/>
            <person name="Kalapos B."/>
            <person name="Nelson D.R."/>
            <person name="Li P."/>
            <person name="You F.M."/>
            <person name="Luo M.C."/>
            <person name="Dvorak J."/>
        </authorList>
    </citation>
    <scope>NUCLEOTIDE SEQUENCE [LARGE SCALE GENOMIC DNA]</scope>
    <source>
        <strain evidence="2">cv. AL8/78</strain>
    </source>
</reference>
<dbReference type="Proteomes" id="UP000015105">
    <property type="component" value="Chromosome 3D"/>
</dbReference>
<reference evidence="2" key="4">
    <citation type="submission" date="2019-03" db="UniProtKB">
        <authorList>
            <consortium name="EnsemblPlants"/>
        </authorList>
    </citation>
    <scope>IDENTIFICATION</scope>
</reference>
<dbReference type="PANTHER" id="PTHR35166">
    <property type="entry name" value="OS05G0193700 PROTEIN-RELATED"/>
    <property type="match status" value="1"/>
</dbReference>
<evidence type="ECO:0000256" key="1">
    <source>
        <dbReference type="SAM" id="MobiDB-lite"/>
    </source>
</evidence>
<reference evidence="3" key="2">
    <citation type="journal article" date="2017" name="Nat. Plants">
        <title>The Aegilops tauschii genome reveals multiple impacts of transposons.</title>
        <authorList>
            <person name="Zhao G."/>
            <person name="Zou C."/>
            <person name="Li K."/>
            <person name="Wang K."/>
            <person name="Li T."/>
            <person name="Gao L."/>
            <person name="Zhang X."/>
            <person name="Wang H."/>
            <person name="Yang Z."/>
            <person name="Liu X."/>
            <person name="Jiang W."/>
            <person name="Mao L."/>
            <person name="Kong X."/>
            <person name="Jiao Y."/>
            <person name="Jia J."/>
        </authorList>
    </citation>
    <scope>NUCLEOTIDE SEQUENCE [LARGE SCALE GENOMIC DNA]</scope>
    <source>
        <strain evidence="3">cv. AL8/78</strain>
    </source>
</reference>
<evidence type="ECO:0000313" key="3">
    <source>
        <dbReference type="Proteomes" id="UP000015105"/>
    </source>
</evidence>
<keyword evidence="3" id="KW-1185">Reference proteome</keyword>
<dbReference type="AlphaFoldDB" id="A0A453DQM1"/>
<dbReference type="EnsemblPlants" id="AET3Gv20039600.1">
    <property type="protein sequence ID" value="AET3Gv20039600.1"/>
    <property type="gene ID" value="AET3Gv20039600"/>
</dbReference>
<reference evidence="3" key="1">
    <citation type="journal article" date="2014" name="Science">
        <title>Ancient hybridizations among the ancestral genomes of bread wheat.</title>
        <authorList>
            <consortium name="International Wheat Genome Sequencing Consortium,"/>
            <person name="Marcussen T."/>
            <person name="Sandve S.R."/>
            <person name="Heier L."/>
            <person name="Spannagl M."/>
            <person name="Pfeifer M."/>
            <person name="Jakobsen K.S."/>
            <person name="Wulff B.B."/>
            <person name="Steuernagel B."/>
            <person name="Mayer K.F."/>
            <person name="Olsen O.A."/>
        </authorList>
    </citation>
    <scope>NUCLEOTIDE SEQUENCE [LARGE SCALE GENOMIC DNA]</scope>
    <source>
        <strain evidence="3">cv. AL8/78</strain>
    </source>
</reference>
<evidence type="ECO:0000313" key="2">
    <source>
        <dbReference type="EnsemblPlants" id="AET3Gv20039600.1"/>
    </source>
</evidence>
<name>A0A453DQM1_AEGTS</name>
<dbReference type="Gramene" id="AET3Gv20039600.1">
    <property type="protein sequence ID" value="AET3Gv20039600.1"/>
    <property type="gene ID" value="AET3Gv20039600"/>
</dbReference>
<feature type="region of interest" description="Disordered" evidence="1">
    <location>
        <begin position="1"/>
        <end position="30"/>
    </location>
</feature>
<reference evidence="2" key="3">
    <citation type="journal article" date="2017" name="Nature">
        <title>Genome sequence of the progenitor of the wheat D genome Aegilops tauschii.</title>
        <authorList>
            <person name="Luo M.C."/>
            <person name="Gu Y.Q."/>
            <person name="Puiu D."/>
            <person name="Wang H."/>
            <person name="Twardziok S.O."/>
            <person name="Deal K.R."/>
            <person name="Huo N."/>
            <person name="Zhu T."/>
            <person name="Wang L."/>
            <person name="Wang Y."/>
            <person name="McGuire P.E."/>
            <person name="Liu S."/>
            <person name="Long H."/>
            <person name="Ramasamy R.K."/>
            <person name="Rodriguez J.C."/>
            <person name="Van S.L."/>
            <person name="Yuan L."/>
            <person name="Wang Z."/>
            <person name="Xia Z."/>
            <person name="Xiao L."/>
            <person name="Anderson O.D."/>
            <person name="Ouyang S."/>
            <person name="Liang Y."/>
            <person name="Zimin A.V."/>
            <person name="Pertea G."/>
            <person name="Qi P."/>
            <person name="Bennetzen J.L."/>
            <person name="Dai X."/>
            <person name="Dawson M.W."/>
            <person name="Muller H.G."/>
            <person name="Kugler K."/>
            <person name="Rivarola-Duarte L."/>
            <person name="Spannagl M."/>
            <person name="Mayer K.F.X."/>
            <person name="Lu F.H."/>
            <person name="Bevan M.W."/>
            <person name="Leroy P."/>
            <person name="Li P."/>
            <person name="You F.M."/>
            <person name="Sun Q."/>
            <person name="Liu Z."/>
            <person name="Lyons E."/>
            <person name="Wicker T."/>
            <person name="Salzberg S.L."/>
            <person name="Devos K.M."/>
            <person name="Dvorak J."/>
        </authorList>
    </citation>
    <scope>NUCLEOTIDE SEQUENCE [LARGE SCALE GENOMIC DNA]</scope>
    <source>
        <strain evidence="2">cv. AL8/78</strain>
    </source>
</reference>
<proteinExistence type="predicted"/>
<dbReference type="PANTHER" id="PTHR35166:SF19">
    <property type="entry name" value="SERRATE_ARS2 N-TERMINAL DOMAIN-CONTAINING PROTEIN"/>
    <property type="match status" value="1"/>
</dbReference>